<sequence>MSKHVDFSRWHIDIDAYINPYIPAPPWRWLPRPVSHFLGYRGDKPPKSLGNLLIAFWSLIGVFCGVLVVAEVSEHVPSFQHHNAPIIVASFGAAAVLEFAVIESPFAQPRNAVLSQLFASIIGIGIGKLFALNPNAHSKPQLGGALSCAITTAVMVLTNTVHPPAGATALLAVTEGYPIGWWLVPIMVLGCVMMQAVALVVNNIQRRFPVYWWTVVPLGRPRQRDPEMGVPGRQEPEDKEKEGHGPESSSNSAVTDTETQMQIVIQEGKVLVSDNMWVTAEEMEVLERISRRIQ</sequence>
<protein>
    <submittedName>
        <fullName evidence="1">Uncharacterized protein</fullName>
    </submittedName>
</protein>
<reference evidence="1 2" key="1">
    <citation type="journal article" date="2023" name="ACS Omega">
        <title>Identification of the Neoaspergillic Acid Biosynthesis Gene Cluster by Establishing an In Vitro CRISPR-Ribonucleoprotein Genetic System in Aspergillus melleus.</title>
        <authorList>
            <person name="Yuan B."/>
            <person name="Grau M.F."/>
            <person name="Murata R.M."/>
            <person name="Torok T."/>
            <person name="Venkateswaran K."/>
            <person name="Stajich J.E."/>
            <person name="Wang C.C.C."/>
        </authorList>
    </citation>
    <scope>NUCLEOTIDE SEQUENCE [LARGE SCALE GENOMIC DNA]</scope>
    <source>
        <strain evidence="1 2">IMV 1140</strain>
    </source>
</reference>
<dbReference type="EMBL" id="JAOPJF010000022">
    <property type="protein sequence ID" value="KAK1145712.1"/>
    <property type="molecule type" value="Genomic_DNA"/>
</dbReference>
<evidence type="ECO:0000313" key="2">
    <source>
        <dbReference type="Proteomes" id="UP001177260"/>
    </source>
</evidence>
<dbReference type="Proteomes" id="UP001177260">
    <property type="component" value="Unassembled WGS sequence"/>
</dbReference>
<proteinExistence type="predicted"/>
<keyword evidence="2" id="KW-1185">Reference proteome</keyword>
<gene>
    <name evidence="1" type="ORF">N8T08_003950</name>
</gene>
<evidence type="ECO:0000313" key="1">
    <source>
        <dbReference type="EMBL" id="KAK1145712.1"/>
    </source>
</evidence>
<name>A0ACC3B5G4_9EURO</name>
<comment type="caution">
    <text evidence="1">The sequence shown here is derived from an EMBL/GenBank/DDBJ whole genome shotgun (WGS) entry which is preliminary data.</text>
</comment>
<accession>A0ACC3B5G4</accession>
<organism evidence="1 2">
    <name type="scientific">Aspergillus melleus</name>
    <dbReference type="NCBI Taxonomy" id="138277"/>
    <lineage>
        <taxon>Eukaryota</taxon>
        <taxon>Fungi</taxon>
        <taxon>Dikarya</taxon>
        <taxon>Ascomycota</taxon>
        <taxon>Pezizomycotina</taxon>
        <taxon>Eurotiomycetes</taxon>
        <taxon>Eurotiomycetidae</taxon>
        <taxon>Eurotiales</taxon>
        <taxon>Aspergillaceae</taxon>
        <taxon>Aspergillus</taxon>
        <taxon>Aspergillus subgen. Circumdati</taxon>
    </lineage>
</organism>